<comment type="similarity">
    <text evidence="2">Belongs to the OXR1 family.</text>
</comment>
<organism evidence="7 8">
    <name type="scientific">Armillaria ostoyae</name>
    <name type="common">Armillaria root rot fungus</name>
    <dbReference type="NCBI Taxonomy" id="47428"/>
    <lineage>
        <taxon>Eukaryota</taxon>
        <taxon>Fungi</taxon>
        <taxon>Dikarya</taxon>
        <taxon>Basidiomycota</taxon>
        <taxon>Agaricomycotina</taxon>
        <taxon>Agaricomycetes</taxon>
        <taxon>Agaricomycetidae</taxon>
        <taxon>Agaricales</taxon>
        <taxon>Marasmiineae</taxon>
        <taxon>Physalacriaceae</taxon>
        <taxon>Armillaria</taxon>
    </lineage>
</organism>
<evidence type="ECO:0000256" key="4">
    <source>
        <dbReference type="ARBA" id="ARBA00040604"/>
    </source>
</evidence>
<dbReference type="GO" id="GO:0006979">
    <property type="term" value="P:response to oxidative stress"/>
    <property type="evidence" value="ECO:0007669"/>
    <property type="project" value="TreeGrafter"/>
</dbReference>
<evidence type="ECO:0000313" key="7">
    <source>
        <dbReference type="EMBL" id="SJL14693.1"/>
    </source>
</evidence>
<dbReference type="Pfam" id="PF07534">
    <property type="entry name" value="TLD"/>
    <property type="match status" value="1"/>
</dbReference>
<dbReference type="InterPro" id="IPR006571">
    <property type="entry name" value="TLDc_dom"/>
</dbReference>
<dbReference type="PROSITE" id="PS51886">
    <property type="entry name" value="TLDC"/>
    <property type="match status" value="1"/>
</dbReference>
<keyword evidence="8" id="KW-1185">Reference proteome</keyword>
<gene>
    <name evidence="7" type="ORF">ARMOST_18159</name>
</gene>
<evidence type="ECO:0000256" key="1">
    <source>
        <dbReference type="ARBA" id="ARBA00004173"/>
    </source>
</evidence>
<keyword evidence="3" id="KW-0496">Mitochondrion</keyword>
<feature type="compositionally biased region" description="Polar residues" evidence="5">
    <location>
        <begin position="68"/>
        <end position="85"/>
    </location>
</feature>
<feature type="compositionally biased region" description="Basic and acidic residues" evidence="5">
    <location>
        <begin position="87"/>
        <end position="120"/>
    </location>
</feature>
<dbReference type="Proteomes" id="UP000219338">
    <property type="component" value="Unassembled WGS sequence"/>
</dbReference>
<feature type="compositionally biased region" description="Low complexity" evidence="5">
    <location>
        <begin position="139"/>
        <end position="151"/>
    </location>
</feature>
<reference evidence="8" key="1">
    <citation type="journal article" date="2017" name="Nat. Ecol. Evol.">
        <title>Genome expansion and lineage-specific genetic innovations in the forest pathogenic fungi Armillaria.</title>
        <authorList>
            <person name="Sipos G."/>
            <person name="Prasanna A.N."/>
            <person name="Walter M.C."/>
            <person name="O'Connor E."/>
            <person name="Balint B."/>
            <person name="Krizsan K."/>
            <person name="Kiss B."/>
            <person name="Hess J."/>
            <person name="Varga T."/>
            <person name="Slot J."/>
            <person name="Riley R."/>
            <person name="Boka B."/>
            <person name="Rigling D."/>
            <person name="Barry K."/>
            <person name="Lee J."/>
            <person name="Mihaltcheva S."/>
            <person name="LaButti K."/>
            <person name="Lipzen A."/>
            <person name="Waldron R."/>
            <person name="Moloney N.M."/>
            <person name="Sperisen C."/>
            <person name="Kredics L."/>
            <person name="Vagvoelgyi C."/>
            <person name="Patrignani A."/>
            <person name="Fitzpatrick D."/>
            <person name="Nagy I."/>
            <person name="Doyle S."/>
            <person name="Anderson J.B."/>
            <person name="Grigoriev I.V."/>
            <person name="Gueldener U."/>
            <person name="Muensterkoetter M."/>
            <person name="Nagy L.G."/>
        </authorList>
    </citation>
    <scope>NUCLEOTIDE SEQUENCE [LARGE SCALE GENOMIC DNA]</scope>
    <source>
        <strain evidence="8">C18/9</strain>
    </source>
</reference>
<dbReference type="GO" id="GO:0005634">
    <property type="term" value="C:nucleus"/>
    <property type="evidence" value="ECO:0007669"/>
    <property type="project" value="TreeGrafter"/>
</dbReference>
<sequence>MASSIPPLIPAPAKDTEDWIDRFATLFSPPTPRASPTNTPPPLPRFDSPRSPDTEFGAFVSVPPSQDPLATTPFSPVDTEPSTSHAFFKEAKRAQERNKREVLDELLRNEDDPLFRDKEPSPPLLDLDLDDDFFTAKTSSTSSSLLAIAPSSRHRHSPPSRAPTLSAATPAPPIASTSSVSSPVTHSQALPSRWMNTFLPPRPPPSPSARASLDSLFDHHVDPPRPHSVVPVEISHDTPFAPHGSASETSSVVYIPPSGAPGYRGESYNWDNGFAKDLETELANKENRHERAPSAPPLNMGDSIEKKMGEVELKGRRDGTMRVLEPTLANSIRPHLPALSRLPRTWSLLYSLDQHGISLNTLYSRSEQTKPAGALVVVKDDGDTVFGAFIADGIRQSRGRGYYGSGESFLWRYSNGKLSVYKTTGRNDYIALCEPEYLSFGGGDGSYGLYVDKSLLEGSSARCLTFGNDVLCSPGRMRAGGAVPFECVGLEVWRVA</sequence>
<dbReference type="PANTHER" id="PTHR23354:SF62">
    <property type="entry name" value="MUSTARD, ISOFORM V"/>
    <property type="match status" value="1"/>
</dbReference>
<accession>A0A284S114</accession>
<feature type="compositionally biased region" description="Low complexity" evidence="5">
    <location>
        <begin position="162"/>
        <end position="187"/>
    </location>
</feature>
<evidence type="ECO:0000256" key="2">
    <source>
        <dbReference type="ARBA" id="ARBA00009540"/>
    </source>
</evidence>
<protein>
    <recommendedName>
        <fullName evidence="4">Oxidation resistance protein 1</fullName>
    </recommendedName>
</protein>
<feature type="domain" description="TLDc" evidence="6">
    <location>
        <begin position="322"/>
        <end position="496"/>
    </location>
</feature>
<name>A0A284S114_ARMOS</name>
<comment type="subcellular location">
    <subcellularLocation>
        <location evidence="1">Mitochondrion</location>
    </subcellularLocation>
</comment>
<proteinExistence type="inferred from homology"/>
<dbReference type="OMA" id="GRNDYIA"/>
<evidence type="ECO:0000256" key="3">
    <source>
        <dbReference type="ARBA" id="ARBA00023128"/>
    </source>
</evidence>
<feature type="compositionally biased region" description="Pro residues" evidence="5">
    <location>
        <begin position="29"/>
        <end position="44"/>
    </location>
</feature>
<dbReference type="GO" id="GO:0005739">
    <property type="term" value="C:mitochondrion"/>
    <property type="evidence" value="ECO:0007669"/>
    <property type="project" value="UniProtKB-SubCell"/>
</dbReference>
<evidence type="ECO:0000259" key="6">
    <source>
        <dbReference type="PROSITE" id="PS51886"/>
    </source>
</evidence>
<dbReference type="PANTHER" id="PTHR23354">
    <property type="entry name" value="NUCLEOLAR PROTEIN 7/ESTROGEN RECEPTOR COACTIVATOR-RELATED"/>
    <property type="match status" value="1"/>
</dbReference>
<feature type="region of interest" description="Disordered" evidence="5">
    <location>
        <begin position="139"/>
        <end position="187"/>
    </location>
</feature>
<dbReference type="SMART" id="SM00584">
    <property type="entry name" value="TLDc"/>
    <property type="match status" value="1"/>
</dbReference>
<dbReference type="EMBL" id="FUEG01000025">
    <property type="protein sequence ID" value="SJL14693.1"/>
    <property type="molecule type" value="Genomic_DNA"/>
</dbReference>
<dbReference type="AlphaFoldDB" id="A0A284S114"/>
<dbReference type="OrthoDB" id="26679at2759"/>
<evidence type="ECO:0000256" key="5">
    <source>
        <dbReference type="SAM" id="MobiDB-lite"/>
    </source>
</evidence>
<feature type="region of interest" description="Disordered" evidence="5">
    <location>
        <begin position="26"/>
        <end position="126"/>
    </location>
</feature>
<evidence type="ECO:0000313" key="8">
    <source>
        <dbReference type="Proteomes" id="UP000219338"/>
    </source>
</evidence>